<keyword evidence="2" id="KW-1185">Reference proteome</keyword>
<dbReference type="AlphaFoldDB" id="A0A3N7HME0"/>
<comment type="caution">
    <text evidence="1">The sequence shown here is derived from an EMBL/GenBank/DDBJ whole genome shotgun (WGS) entry which is preliminary data.</text>
</comment>
<protein>
    <submittedName>
        <fullName evidence="1">Uncharacterized protein</fullName>
    </submittedName>
</protein>
<evidence type="ECO:0000313" key="1">
    <source>
        <dbReference type="EMBL" id="RQP23338.1"/>
    </source>
</evidence>
<reference evidence="1 2" key="1">
    <citation type="submission" date="2018-08" db="EMBL/GenBank/DDBJ databases">
        <authorList>
            <person name="Khan S.A."/>
            <person name="Jeon C.O."/>
            <person name="Chun B.H."/>
            <person name="Jeong S.E."/>
        </authorList>
    </citation>
    <scope>NUCLEOTIDE SEQUENCE [LARGE SCALE GENOMIC DNA]</scope>
    <source>
        <strain evidence="1 2">S-16</strain>
    </source>
</reference>
<dbReference type="OrthoDB" id="8898583at2"/>
<sequence>MFVTHTPFKHRMQLDDRSTLWTSMEVALHWSWYLATVQDPHEPVQRTFALGTNDDLLLFAEQEPLGPLIALQLMVASRPGSNWQLIPIATVARLTEADNSRPLAVVTSDDGTHYGGVPVGRIYPRTEELTPLIRLNVPAPCGVRSRASRRAGR</sequence>
<organism evidence="1 2">
    <name type="scientific">Piscinibacter terrae</name>
    <dbReference type="NCBI Taxonomy" id="2496871"/>
    <lineage>
        <taxon>Bacteria</taxon>
        <taxon>Pseudomonadati</taxon>
        <taxon>Pseudomonadota</taxon>
        <taxon>Betaproteobacteria</taxon>
        <taxon>Burkholderiales</taxon>
        <taxon>Sphaerotilaceae</taxon>
        <taxon>Piscinibacter</taxon>
    </lineage>
</organism>
<dbReference type="Proteomes" id="UP000267464">
    <property type="component" value="Unassembled WGS sequence"/>
</dbReference>
<evidence type="ECO:0000313" key="2">
    <source>
        <dbReference type="Proteomes" id="UP000267464"/>
    </source>
</evidence>
<reference evidence="1 2" key="2">
    <citation type="submission" date="2018-12" db="EMBL/GenBank/DDBJ databases">
        <title>Rhizobacter gummiphilus sp. nov., a rubber-degrading bacterium isolated from the soil of a botanical garden in Japan.</title>
        <authorList>
            <person name="Shunsuke S.S."/>
        </authorList>
    </citation>
    <scope>NUCLEOTIDE SEQUENCE [LARGE SCALE GENOMIC DNA]</scope>
    <source>
        <strain evidence="1 2">S-16</strain>
    </source>
</reference>
<accession>A0A3N7HME0</accession>
<dbReference type="EMBL" id="QUSW01000005">
    <property type="protein sequence ID" value="RQP23338.1"/>
    <property type="molecule type" value="Genomic_DNA"/>
</dbReference>
<dbReference type="RefSeq" id="WP_124542090.1">
    <property type="nucleotide sequence ID" value="NZ_QUSW01000005.1"/>
</dbReference>
<proteinExistence type="predicted"/>
<gene>
    <name evidence="1" type="ORF">DZC73_19780</name>
</gene>
<name>A0A3N7HME0_9BURK</name>